<sequence length="180" mass="21033">MATLTPFTACDLLKINETNLDVLTENYELEYYLQYLLKWPSLVFKTETPDSEVIGYMLGKSEGVNLDWHSHISAVTVSKNYRRLGIGKLLVDQLVVSSEAEEQNCYFMDLYVRTTNAVAVRMYKNMGFSTFRRVVNYYASSDDAFDMRLPLRRDTKKTCLKRGKHTAEERMLTYDYKRLQ</sequence>
<dbReference type="PROSITE" id="PS51186">
    <property type="entry name" value="GNAT"/>
    <property type="match status" value="1"/>
</dbReference>
<evidence type="ECO:0000313" key="5">
    <source>
        <dbReference type="Proteomes" id="UP001362899"/>
    </source>
</evidence>
<dbReference type="Proteomes" id="UP001362899">
    <property type="component" value="Unassembled WGS sequence"/>
</dbReference>
<comment type="caution">
    <text evidence="4">The sequence shown here is derived from an EMBL/GenBank/DDBJ whole genome shotgun (WGS) entry which is preliminary data.</text>
</comment>
<evidence type="ECO:0000256" key="1">
    <source>
        <dbReference type="ARBA" id="ARBA00022679"/>
    </source>
</evidence>
<feature type="domain" description="N-acetyltransferase" evidence="3">
    <location>
        <begin position="2"/>
        <end position="152"/>
    </location>
</feature>
<name>A0AAV5RDB8_STABA</name>
<keyword evidence="1" id="KW-0808">Transferase</keyword>
<dbReference type="SUPFAM" id="SSF55729">
    <property type="entry name" value="Acyl-CoA N-acyltransferases (Nat)"/>
    <property type="match status" value="1"/>
</dbReference>
<keyword evidence="2" id="KW-0012">Acyltransferase</keyword>
<dbReference type="EMBL" id="BTGC01000001">
    <property type="protein sequence ID" value="GMM49148.1"/>
    <property type="molecule type" value="Genomic_DNA"/>
</dbReference>
<dbReference type="AlphaFoldDB" id="A0AAV5RDB8"/>
<dbReference type="GO" id="GO:0031416">
    <property type="term" value="C:NatB complex"/>
    <property type="evidence" value="ECO:0007669"/>
    <property type="project" value="TreeGrafter"/>
</dbReference>
<proteinExistence type="predicted"/>
<dbReference type="GO" id="GO:0004596">
    <property type="term" value="F:protein-N-terminal amino-acid acetyltransferase activity"/>
    <property type="evidence" value="ECO:0007669"/>
    <property type="project" value="TreeGrafter"/>
</dbReference>
<evidence type="ECO:0000256" key="2">
    <source>
        <dbReference type="ARBA" id="ARBA00023315"/>
    </source>
</evidence>
<dbReference type="PANTHER" id="PTHR45910:SF1">
    <property type="entry name" value="N-ALPHA-ACETYLTRANSFERASE 20"/>
    <property type="match status" value="1"/>
</dbReference>
<dbReference type="InterPro" id="IPR051646">
    <property type="entry name" value="NatB_acetyltransferase_subunit"/>
</dbReference>
<dbReference type="InterPro" id="IPR000182">
    <property type="entry name" value="GNAT_dom"/>
</dbReference>
<dbReference type="PANTHER" id="PTHR45910">
    <property type="entry name" value="N-ALPHA-ACETYLTRANSFERASE 20"/>
    <property type="match status" value="1"/>
</dbReference>
<dbReference type="CDD" id="cd04301">
    <property type="entry name" value="NAT_SF"/>
    <property type="match status" value="1"/>
</dbReference>
<accession>A0AAV5RDB8</accession>
<dbReference type="Gene3D" id="3.40.630.30">
    <property type="match status" value="1"/>
</dbReference>
<organism evidence="4 5">
    <name type="scientific">Starmerella bacillaris</name>
    <name type="common">Yeast</name>
    <name type="synonym">Candida zemplinina</name>
    <dbReference type="NCBI Taxonomy" id="1247836"/>
    <lineage>
        <taxon>Eukaryota</taxon>
        <taxon>Fungi</taxon>
        <taxon>Dikarya</taxon>
        <taxon>Ascomycota</taxon>
        <taxon>Saccharomycotina</taxon>
        <taxon>Dipodascomycetes</taxon>
        <taxon>Dipodascales</taxon>
        <taxon>Trichomonascaceae</taxon>
        <taxon>Starmerella</taxon>
    </lineage>
</organism>
<gene>
    <name evidence="4" type="ORF">DASB73_001060</name>
</gene>
<evidence type="ECO:0000313" key="4">
    <source>
        <dbReference type="EMBL" id="GMM49148.1"/>
    </source>
</evidence>
<protein>
    <submittedName>
        <fullName evidence="4">Peptide alpha-N-acetyltransferase complex B subunit</fullName>
    </submittedName>
</protein>
<dbReference type="InterPro" id="IPR016181">
    <property type="entry name" value="Acyl_CoA_acyltransferase"/>
</dbReference>
<reference evidence="4 5" key="1">
    <citation type="journal article" date="2023" name="Elife">
        <title>Identification of key yeast species and microbe-microbe interactions impacting larval growth of Drosophila in the wild.</title>
        <authorList>
            <person name="Mure A."/>
            <person name="Sugiura Y."/>
            <person name="Maeda R."/>
            <person name="Honda K."/>
            <person name="Sakurai N."/>
            <person name="Takahashi Y."/>
            <person name="Watada M."/>
            <person name="Katoh T."/>
            <person name="Gotoh A."/>
            <person name="Gotoh Y."/>
            <person name="Taniguchi I."/>
            <person name="Nakamura K."/>
            <person name="Hayashi T."/>
            <person name="Katayama T."/>
            <person name="Uemura T."/>
            <person name="Hattori Y."/>
        </authorList>
    </citation>
    <scope>NUCLEOTIDE SEQUENCE [LARGE SCALE GENOMIC DNA]</scope>
    <source>
        <strain evidence="4 5">SB-73</strain>
    </source>
</reference>
<keyword evidence="5" id="KW-1185">Reference proteome</keyword>
<dbReference type="Pfam" id="PF00583">
    <property type="entry name" value="Acetyltransf_1"/>
    <property type="match status" value="1"/>
</dbReference>
<evidence type="ECO:0000259" key="3">
    <source>
        <dbReference type="PROSITE" id="PS51186"/>
    </source>
</evidence>